<evidence type="ECO:0000313" key="9">
    <source>
        <dbReference type="Proteomes" id="UP000216113"/>
    </source>
</evidence>
<reference evidence="8 9" key="1">
    <citation type="submission" date="2017-08" db="EMBL/GenBank/DDBJ databases">
        <title>Genomic and metabolic characterisation of spoilage-associated Pseudomonas species.</title>
        <authorList>
            <person name="Stanborough T."/>
            <person name="Fegan N."/>
            <person name="Powell S.M."/>
            <person name="Singh T."/>
            <person name="Tamplin M.L."/>
            <person name="Chandry P.S."/>
        </authorList>
    </citation>
    <scope>NUCLEOTIDE SEQUENCE [LARGE SCALE GENOMIC DNA]</scope>
    <source>
        <strain evidence="8 9">F1820</strain>
    </source>
</reference>
<dbReference type="PANTHER" id="PTHR43124">
    <property type="entry name" value="PURINE EFFLUX PUMP PBUE"/>
    <property type="match status" value="1"/>
</dbReference>
<feature type="domain" description="Major facilitator superfamily (MFS) profile" evidence="7">
    <location>
        <begin position="9"/>
        <end position="387"/>
    </location>
</feature>
<evidence type="ECO:0000256" key="4">
    <source>
        <dbReference type="ARBA" id="ARBA00022989"/>
    </source>
</evidence>
<feature type="transmembrane region" description="Helical" evidence="6">
    <location>
        <begin position="247"/>
        <end position="267"/>
    </location>
</feature>
<feature type="transmembrane region" description="Helical" evidence="6">
    <location>
        <begin position="335"/>
        <end position="358"/>
    </location>
</feature>
<evidence type="ECO:0000256" key="2">
    <source>
        <dbReference type="ARBA" id="ARBA00022475"/>
    </source>
</evidence>
<dbReference type="InterPro" id="IPR020846">
    <property type="entry name" value="MFS_dom"/>
</dbReference>
<keyword evidence="4 6" id="KW-1133">Transmembrane helix</keyword>
<gene>
    <name evidence="8" type="ORF">CJF43_10980</name>
</gene>
<dbReference type="GO" id="GO:0005886">
    <property type="term" value="C:plasma membrane"/>
    <property type="evidence" value="ECO:0007669"/>
    <property type="project" value="UniProtKB-SubCell"/>
</dbReference>
<dbReference type="InterPro" id="IPR050189">
    <property type="entry name" value="MFS_Efflux_Transporters"/>
</dbReference>
<feature type="transmembrane region" description="Helical" evidence="6">
    <location>
        <begin position="274"/>
        <end position="296"/>
    </location>
</feature>
<dbReference type="PROSITE" id="PS50850">
    <property type="entry name" value="MFS"/>
    <property type="match status" value="1"/>
</dbReference>
<feature type="transmembrane region" description="Helical" evidence="6">
    <location>
        <begin position="207"/>
        <end position="227"/>
    </location>
</feature>
<keyword evidence="3 6" id="KW-0812">Transmembrane</keyword>
<evidence type="ECO:0000259" key="7">
    <source>
        <dbReference type="PROSITE" id="PS50850"/>
    </source>
</evidence>
<sequence length="387" mass="41081">MPNLHLPLLTCISCIAVLLAQLGMMMYLPALPHIAQLLNTTPSLASSSLPVYLLGMALPMLLWGKWGAAWGIKPVLIASLLLFSASSLLLTFCAQLESFLALRCVQGVGASGMSVMARSLVAQHFKGDTLAKALAWLSIAFVVSLGIGQFFGAVLISAFGWPTTFWCLAIGAIIHAGVVYRYLPDFSQANNTPARWLHYLTIVRHAAFLRPALTGGLGYGVIVGFNTAAPSIFQTTYGWSTSDYGTLGWAISLAYVLGSLSVNRYILSRGQSQLSAIATSIMVLAGIVMLLGVISYPTLAGLLWLPYCFIVFGQAISYPVSLSEASGNSPVNGPYSMALCGLIHQLIAAFVGVIISLIGVQNPLYLAIICLLLAAAVRGLNIIKPTP</sequence>
<name>A0A266LUN4_PSEFR</name>
<dbReference type="InterPro" id="IPR036259">
    <property type="entry name" value="MFS_trans_sf"/>
</dbReference>
<dbReference type="PANTHER" id="PTHR43124:SF3">
    <property type="entry name" value="CHLORAMPHENICOL EFFLUX PUMP RV0191"/>
    <property type="match status" value="1"/>
</dbReference>
<dbReference type="RefSeq" id="WP_095029206.1">
    <property type="nucleotide sequence ID" value="NZ_NQKL01000007.1"/>
</dbReference>
<feature type="transmembrane region" description="Helical" evidence="6">
    <location>
        <begin position="75"/>
        <end position="94"/>
    </location>
</feature>
<dbReference type="SUPFAM" id="SSF103473">
    <property type="entry name" value="MFS general substrate transporter"/>
    <property type="match status" value="1"/>
</dbReference>
<feature type="transmembrane region" description="Helical" evidence="6">
    <location>
        <begin position="302"/>
        <end position="323"/>
    </location>
</feature>
<evidence type="ECO:0000256" key="6">
    <source>
        <dbReference type="SAM" id="Phobius"/>
    </source>
</evidence>
<protein>
    <recommendedName>
        <fullName evidence="7">Major facilitator superfamily (MFS) profile domain-containing protein</fullName>
    </recommendedName>
</protein>
<dbReference type="GO" id="GO:0022857">
    <property type="term" value="F:transmembrane transporter activity"/>
    <property type="evidence" value="ECO:0007669"/>
    <property type="project" value="InterPro"/>
</dbReference>
<feature type="transmembrane region" description="Helical" evidence="6">
    <location>
        <begin position="133"/>
        <end position="157"/>
    </location>
</feature>
<comment type="subcellular location">
    <subcellularLocation>
        <location evidence="1">Cell membrane</location>
        <topology evidence="1">Multi-pass membrane protein</topology>
    </subcellularLocation>
</comment>
<dbReference type="Proteomes" id="UP000216113">
    <property type="component" value="Unassembled WGS sequence"/>
</dbReference>
<dbReference type="Gene3D" id="1.20.1720.10">
    <property type="entry name" value="Multidrug resistance protein D"/>
    <property type="match status" value="1"/>
</dbReference>
<proteinExistence type="predicted"/>
<dbReference type="Pfam" id="PF07690">
    <property type="entry name" value="MFS_1"/>
    <property type="match status" value="1"/>
</dbReference>
<comment type="caution">
    <text evidence="8">The sequence shown here is derived from an EMBL/GenBank/DDBJ whole genome shotgun (WGS) entry which is preliminary data.</text>
</comment>
<evidence type="ECO:0000313" key="8">
    <source>
        <dbReference type="EMBL" id="OZY41761.1"/>
    </source>
</evidence>
<evidence type="ECO:0000256" key="5">
    <source>
        <dbReference type="ARBA" id="ARBA00023136"/>
    </source>
</evidence>
<dbReference type="EMBL" id="NQKL01000007">
    <property type="protein sequence ID" value="OZY41761.1"/>
    <property type="molecule type" value="Genomic_DNA"/>
</dbReference>
<keyword evidence="5 6" id="KW-0472">Membrane</keyword>
<dbReference type="InterPro" id="IPR011701">
    <property type="entry name" value="MFS"/>
</dbReference>
<feature type="transmembrane region" description="Helical" evidence="6">
    <location>
        <begin position="47"/>
        <end position="63"/>
    </location>
</feature>
<evidence type="ECO:0000256" key="1">
    <source>
        <dbReference type="ARBA" id="ARBA00004651"/>
    </source>
</evidence>
<keyword evidence="2" id="KW-1003">Cell membrane</keyword>
<dbReference type="AlphaFoldDB" id="A0A266LUN4"/>
<feature type="transmembrane region" description="Helical" evidence="6">
    <location>
        <begin position="100"/>
        <end position="121"/>
    </location>
</feature>
<accession>A0A266LUN4</accession>
<organism evidence="8 9">
    <name type="scientific">Pseudomonas fragi</name>
    <dbReference type="NCBI Taxonomy" id="296"/>
    <lineage>
        <taxon>Bacteria</taxon>
        <taxon>Pseudomonadati</taxon>
        <taxon>Pseudomonadota</taxon>
        <taxon>Gammaproteobacteria</taxon>
        <taxon>Pseudomonadales</taxon>
        <taxon>Pseudomonadaceae</taxon>
        <taxon>Pseudomonas</taxon>
    </lineage>
</organism>
<feature type="transmembrane region" description="Helical" evidence="6">
    <location>
        <begin position="364"/>
        <end position="383"/>
    </location>
</feature>
<evidence type="ECO:0000256" key="3">
    <source>
        <dbReference type="ARBA" id="ARBA00022692"/>
    </source>
</evidence>
<feature type="transmembrane region" description="Helical" evidence="6">
    <location>
        <begin position="163"/>
        <end position="183"/>
    </location>
</feature>